<evidence type="ECO:0000313" key="3">
    <source>
        <dbReference type="EMBL" id="AUX20908.1"/>
    </source>
</evidence>
<accession>A0A4P2PWN8</accession>
<evidence type="ECO:0000256" key="1">
    <source>
        <dbReference type="SAM" id="MobiDB-lite"/>
    </source>
</evidence>
<dbReference type="RefSeq" id="WP_129346302.1">
    <property type="nucleotide sequence ID" value="NZ_CP012670.1"/>
</dbReference>
<dbReference type="InterPro" id="IPR011335">
    <property type="entry name" value="Restrct_endonuc-II-like"/>
</dbReference>
<dbReference type="Pfam" id="PF05685">
    <property type="entry name" value="Uma2"/>
    <property type="match status" value="1"/>
</dbReference>
<dbReference type="InterPro" id="IPR012296">
    <property type="entry name" value="Nuclease_put_TT1808"/>
</dbReference>
<dbReference type="SUPFAM" id="SSF52980">
    <property type="entry name" value="Restriction endonuclease-like"/>
    <property type="match status" value="1"/>
</dbReference>
<protein>
    <recommendedName>
        <fullName evidence="2">Putative restriction endonuclease domain-containing protein</fullName>
    </recommendedName>
</protein>
<reference evidence="3 4" key="1">
    <citation type="submission" date="2015-09" db="EMBL/GenBank/DDBJ databases">
        <title>Sorangium comparison.</title>
        <authorList>
            <person name="Zaburannyi N."/>
            <person name="Bunk B."/>
            <person name="Overmann J."/>
            <person name="Mueller R."/>
        </authorList>
    </citation>
    <scope>NUCLEOTIDE SEQUENCE [LARGE SCALE GENOMIC DNA]</scope>
    <source>
        <strain evidence="3 4">So ceGT47</strain>
    </source>
</reference>
<proteinExistence type="predicted"/>
<name>A0A4P2PWN8_SORCE</name>
<evidence type="ECO:0000259" key="2">
    <source>
        <dbReference type="Pfam" id="PF05685"/>
    </source>
</evidence>
<dbReference type="Gene3D" id="3.90.1570.10">
    <property type="entry name" value="tt1808, chain A"/>
    <property type="match status" value="1"/>
</dbReference>
<dbReference type="CDD" id="cd06260">
    <property type="entry name" value="DUF820-like"/>
    <property type="match status" value="1"/>
</dbReference>
<gene>
    <name evidence="3" type="ORF">SOCEGT47_013840</name>
</gene>
<dbReference type="OrthoDB" id="9808428at2"/>
<organism evidence="3 4">
    <name type="scientific">Sorangium cellulosum</name>
    <name type="common">Polyangium cellulosum</name>
    <dbReference type="NCBI Taxonomy" id="56"/>
    <lineage>
        <taxon>Bacteria</taxon>
        <taxon>Pseudomonadati</taxon>
        <taxon>Myxococcota</taxon>
        <taxon>Polyangia</taxon>
        <taxon>Polyangiales</taxon>
        <taxon>Polyangiaceae</taxon>
        <taxon>Sorangium</taxon>
    </lineage>
</organism>
<dbReference type="InterPro" id="IPR008538">
    <property type="entry name" value="Uma2"/>
</dbReference>
<dbReference type="AlphaFoldDB" id="A0A4P2PWN8"/>
<feature type="domain" description="Putative restriction endonuclease" evidence="2">
    <location>
        <begin position="85"/>
        <end position="149"/>
    </location>
</feature>
<evidence type="ECO:0000313" key="4">
    <source>
        <dbReference type="Proteomes" id="UP000295781"/>
    </source>
</evidence>
<feature type="region of interest" description="Disordered" evidence="1">
    <location>
        <begin position="67"/>
        <end position="93"/>
    </location>
</feature>
<sequence>MIRGECAALRAGARVCGGLPRRRPALRPLTRWLFVEEPGPGRERALCNRGGTALASPHVRHPTGRRTAAARARDDRGLARRARRSSSTAARDLGDKRSIYPTAGVGHSWIIDPANRVLIVYRWTREGYLLAPSAGADALVRAEPFDALELGVGLLFGDEGEREAGTSDR</sequence>
<dbReference type="Proteomes" id="UP000295781">
    <property type="component" value="Chromosome"/>
</dbReference>
<dbReference type="EMBL" id="CP012670">
    <property type="protein sequence ID" value="AUX20908.1"/>
    <property type="molecule type" value="Genomic_DNA"/>
</dbReference>